<dbReference type="CTD" id="399949"/>
<dbReference type="GeneID" id="105862948"/>
<dbReference type="Proteomes" id="UP000694394">
    <property type="component" value="Chromosome 5"/>
</dbReference>
<accession>A0A8C5XQG9</accession>
<keyword evidence="4" id="KW-1185">Reference proteome</keyword>
<dbReference type="PANTHER" id="PTHR47231">
    <property type="entry name" value="UPF0722 PROTEIN C11ORF88"/>
    <property type="match status" value="1"/>
</dbReference>
<dbReference type="Pfam" id="PF17664">
    <property type="entry name" value="HOATZ-like"/>
    <property type="match status" value="1"/>
</dbReference>
<dbReference type="GO" id="GO:0035082">
    <property type="term" value="P:axoneme assembly"/>
    <property type="evidence" value="ECO:0007669"/>
    <property type="project" value="Ensembl"/>
</dbReference>
<evidence type="ECO:0000313" key="4">
    <source>
        <dbReference type="Proteomes" id="UP000694394"/>
    </source>
</evidence>
<dbReference type="GO" id="GO:0007283">
    <property type="term" value="P:spermatogenesis"/>
    <property type="evidence" value="ECO:0007669"/>
    <property type="project" value="Ensembl"/>
</dbReference>
<comment type="similarity">
    <text evidence="1">Belongs to the HOATZ family.</text>
</comment>
<dbReference type="AlphaFoldDB" id="A0A8C5XQG9"/>
<name>A0A8C5XQG9_MICMU</name>
<reference evidence="3" key="2">
    <citation type="submission" date="2025-08" db="UniProtKB">
        <authorList>
            <consortium name="Ensembl"/>
        </authorList>
    </citation>
    <scope>IDENTIFICATION</scope>
</reference>
<reference evidence="3" key="3">
    <citation type="submission" date="2025-09" db="UniProtKB">
        <authorList>
            <consortium name="Ensembl"/>
        </authorList>
    </citation>
    <scope>IDENTIFICATION</scope>
</reference>
<protein>
    <recommendedName>
        <fullName evidence="2">Cilia- and flagella-associated protein HOATZ</fullName>
    </recommendedName>
</protein>
<reference evidence="3" key="1">
    <citation type="submission" date="2016-12" db="EMBL/GenBank/DDBJ databases">
        <title>Mouse lemur reference genome and diversity panel.</title>
        <authorList>
            <person name="Harris R."/>
            <person name="Larsen P."/>
            <person name="Liu Y."/>
            <person name="Hughes D.S."/>
            <person name="Murali S."/>
            <person name="Raveendran M."/>
            <person name="Korchina V."/>
            <person name="Wang M."/>
            <person name="Jhangiani S."/>
            <person name="Bandaranaike D."/>
            <person name="Bellair M."/>
            <person name="Blankenburg K."/>
            <person name="Chao H."/>
            <person name="Dahdouli M."/>
            <person name="Dinh H."/>
            <person name="Doddapaneni H."/>
            <person name="English A."/>
            <person name="Firestine M."/>
            <person name="Gnanaolivu R."/>
            <person name="Gross S."/>
            <person name="Hernandez B."/>
            <person name="Javaid M."/>
            <person name="Jayaseelan J."/>
            <person name="Jones J."/>
            <person name="Khan Z."/>
            <person name="Kovar C."/>
            <person name="Kurapati P."/>
            <person name="Le B."/>
            <person name="Lee S."/>
            <person name="Li M."/>
            <person name="Mathew T."/>
            <person name="Narasimhan A."/>
            <person name="Ngo D."/>
            <person name="Nguyen L."/>
            <person name="Okwuonu G."/>
            <person name="Ongeri F."/>
            <person name="Osuji N."/>
            <person name="Pu L.-L."/>
            <person name="Puazo M."/>
            <person name="Quiroz J."/>
            <person name="Raj R."/>
            <person name="Rajbhandari K."/>
            <person name="Reid J.G."/>
            <person name="Santibanez J."/>
            <person name="Sexton D."/>
            <person name="Skinner E."/>
            <person name="Vee V."/>
            <person name="Weissenberger G."/>
            <person name="Wu Y."/>
            <person name="Xin Y."/>
            <person name="Han Y."/>
            <person name="Campbell C."/>
            <person name="Brown A."/>
            <person name="Sullivan B."/>
            <person name="Shelton J."/>
            <person name="Brown S."/>
            <person name="Dudchenko O."/>
            <person name="Machol I."/>
            <person name="Durand N."/>
            <person name="Shamim M."/>
            <person name="Lieberman A."/>
            <person name="Muzny D.M."/>
            <person name="Richards S."/>
            <person name="Yoder A."/>
            <person name="Worley K.C."/>
            <person name="Rogers J."/>
            <person name="Gibbs R.A."/>
        </authorList>
    </citation>
    <scope>NUCLEOTIDE SEQUENCE [LARGE SCALE GENOMIC DNA]</scope>
</reference>
<dbReference type="PANTHER" id="PTHR47231:SF1">
    <property type="entry name" value="CILIA- AND FLAGELLA-ASSOCIATED PROTEIN HOATZ"/>
    <property type="match status" value="1"/>
</dbReference>
<dbReference type="GeneTree" id="ENSGT00390000002677"/>
<dbReference type="GO" id="GO:0005929">
    <property type="term" value="C:cilium"/>
    <property type="evidence" value="ECO:0007669"/>
    <property type="project" value="Ensembl"/>
</dbReference>
<sequence length="168" mass="18803">METGPSGGPGGPEESHEVCSPGLLVFAGSLEQDVNLAKQFWISASMYPTNESQLVLCGSSSQRLPVTGTSKSNVSDKNQPQSFRLEDGKEKDFIAEVIKIQKSEEKEKYLQKAKTREEILQLLRKQREERISKELISLPYKPKAKVPKAKKVILESDKEEQEEVKALN</sequence>
<dbReference type="GO" id="GO:0005737">
    <property type="term" value="C:cytoplasm"/>
    <property type="evidence" value="ECO:0007669"/>
    <property type="project" value="Ensembl"/>
</dbReference>
<dbReference type="GO" id="GO:0030317">
    <property type="term" value="P:flagellated sperm motility"/>
    <property type="evidence" value="ECO:0007669"/>
    <property type="project" value="Ensembl"/>
</dbReference>
<gene>
    <name evidence="3" type="primary">HOATZ</name>
</gene>
<proteinExistence type="inferred from homology"/>
<dbReference type="Ensembl" id="ENSMICT00000031982.2">
    <property type="protein sequence ID" value="ENSMICP00000039585.2"/>
    <property type="gene ID" value="ENSMICG00000032147.2"/>
</dbReference>
<organism evidence="3 4">
    <name type="scientific">Microcebus murinus</name>
    <name type="common">Gray mouse lemur</name>
    <name type="synonym">Lemur murinus</name>
    <dbReference type="NCBI Taxonomy" id="30608"/>
    <lineage>
        <taxon>Eukaryota</taxon>
        <taxon>Metazoa</taxon>
        <taxon>Chordata</taxon>
        <taxon>Craniata</taxon>
        <taxon>Vertebrata</taxon>
        <taxon>Euteleostomi</taxon>
        <taxon>Mammalia</taxon>
        <taxon>Eutheria</taxon>
        <taxon>Euarchontoglires</taxon>
        <taxon>Primates</taxon>
        <taxon>Strepsirrhini</taxon>
        <taxon>Lemuriformes</taxon>
        <taxon>Cheirogaleidae</taxon>
        <taxon>Microcebus</taxon>
    </lineage>
</organism>
<evidence type="ECO:0000256" key="1">
    <source>
        <dbReference type="ARBA" id="ARBA00023451"/>
    </source>
</evidence>
<dbReference type="EMBL" id="ABDC03006873">
    <property type="status" value="NOT_ANNOTATED_CDS"/>
    <property type="molecule type" value="Genomic_DNA"/>
</dbReference>
<evidence type="ECO:0000256" key="2">
    <source>
        <dbReference type="ARBA" id="ARBA00023657"/>
    </source>
</evidence>
<evidence type="ECO:0000313" key="3">
    <source>
        <dbReference type="Ensembl" id="ENSMICP00000039585.2"/>
    </source>
</evidence>
<dbReference type="InterPro" id="IPR040681">
    <property type="entry name" value="HOATZ-like"/>
</dbReference>
<dbReference type="OrthoDB" id="10004365at2759"/>